<dbReference type="GO" id="GO:0004648">
    <property type="term" value="F:O-phospho-L-serine:2-oxoglutarate aminotransferase activity"/>
    <property type="evidence" value="ECO:0007669"/>
    <property type="project" value="UniProtKB-UniRule"/>
</dbReference>
<keyword evidence="8 12" id="KW-0664">Pyridoxine biosynthesis</keyword>
<keyword evidence="7 12" id="KW-0663">Pyridoxal phosphate</keyword>
<keyword evidence="12" id="KW-0963">Cytoplasm</keyword>
<keyword evidence="16" id="KW-1185">Reference proteome</keyword>
<dbReference type="Gene3D" id="3.40.640.10">
    <property type="entry name" value="Type I PLP-dependent aspartate aminotransferase-like (Major domain)"/>
    <property type="match status" value="1"/>
</dbReference>
<feature type="binding site" evidence="12">
    <location>
        <position position="42"/>
    </location>
    <ligand>
        <name>L-glutamate</name>
        <dbReference type="ChEBI" id="CHEBI:29985"/>
    </ligand>
</feature>
<comment type="similarity">
    <text evidence="3 12">Belongs to the class-V pyridoxal-phosphate-dependent aminotransferase family. SerC subfamily.</text>
</comment>
<comment type="pathway">
    <text evidence="1 12">Cofactor biosynthesis; pyridoxine 5'-phosphate biosynthesis; pyridoxine 5'-phosphate from D-erythrose 4-phosphate: step 3/5.</text>
</comment>
<evidence type="ECO:0000256" key="12">
    <source>
        <dbReference type="HAMAP-Rule" id="MF_00160"/>
    </source>
</evidence>
<keyword evidence="4 12" id="KW-0032">Aminotransferase</keyword>
<dbReference type="GO" id="GO:0030170">
    <property type="term" value="F:pyridoxal phosphate binding"/>
    <property type="evidence" value="ECO:0007669"/>
    <property type="project" value="UniProtKB-UniRule"/>
</dbReference>
<dbReference type="InterPro" id="IPR015421">
    <property type="entry name" value="PyrdxlP-dep_Trfase_major"/>
</dbReference>
<evidence type="ECO:0000313" key="15">
    <source>
        <dbReference type="EMBL" id="QTD51003.1"/>
    </source>
</evidence>
<dbReference type="GO" id="GO:0006564">
    <property type="term" value="P:L-serine biosynthetic process"/>
    <property type="evidence" value="ECO:0007669"/>
    <property type="project" value="UniProtKB-UniRule"/>
</dbReference>
<feature type="domain" description="Aminotransferase class V" evidence="14">
    <location>
        <begin position="4"/>
        <end position="352"/>
    </location>
</feature>
<dbReference type="EC" id="2.6.1.52" evidence="12"/>
<evidence type="ECO:0000256" key="10">
    <source>
        <dbReference type="ARBA" id="ARBA00047630"/>
    </source>
</evidence>
<dbReference type="PANTHER" id="PTHR43247:SF1">
    <property type="entry name" value="PHOSPHOSERINE AMINOTRANSFERASE"/>
    <property type="match status" value="1"/>
</dbReference>
<comment type="function">
    <text evidence="12">Catalyzes the reversible conversion of 3-phosphohydroxypyruvate to phosphoserine and of 3-hydroxy-2-oxo-4-phosphonooxybutanoate to phosphohydroxythreonine.</text>
</comment>
<feature type="binding site" evidence="12">
    <location>
        <begin position="241"/>
        <end position="242"/>
    </location>
    <ligand>
        <name>pyridoxal 5'-phosphate</name>
        <dbReference type="ChEBI" id="CHEBI:597326"/>
    </ligand>
</feature>
<dbReference type="SUPFAM" id="SSF53383">
    <property type="entry name" value="PLP-dependent transferases"/>
    <property type="match status" value="1"/>
</dbReference>
<reference evidence="15" key="1">
    <citation type="submission" date="2021-03" db="EMBL/GenBank/DDBJ databases">
        <title>Acanthopleuribacteraceae sp. M133.</title>
        <authorList>
            <person name="Wang G."/>
        </authorList>
    </citation>
    <scope>NUCLEOTIDE SEQUENCE</scope>
    <source>
        <strain evidence="15">M133</strain>
    </source>
</reference>
<evidence type="ECO:0000256" key="11">
    <source>
        <dbReference type="ARBA" id="ARBA00049007"/>
    </source>
</evidence>
<dbReference type="RefSeq" id="WP_237381139.1">
    <property type="nucleotide sequence ID" value="NZ_CP071793.1"/>
</dbReference>
<keyword evidence="6 12" id="KW-0808">Transferase</keyword>
<evidence type="ECO:0000256" key="8">
    <source>
        <dbReference type="ARBA" id="ARBA00023096"/>
    </source>
</evidence>
<evidence type="ECO:0000259" key="14">
    <source>
        <dbReference type="Pfam" id="PF00266"/>
    </source>
</evidence>
<feature type="binding site" evidence="12">
    <location>
        <position position="199"/>
    </location>
    <ligand>
        <name>pyridoxal 5'-phosphate</name>
        <dbReference type="ChEBI" id="CHEBI:597326"/>
    </ligand>
</feature>
<feature type="binding site" evidence="12">
    <location>
        <position position="176"/>
    </location>
    <ligand>
        <name>pyridoxal 5'-phosphate</name>
        <dbReference type="ChEBI" id="CHEBI:597326"/>
    </ligand>
</feature>
<dbReference type="PANTHER" id="PTHR43247">
    <property type="entry name" value="PHOSPHOSERINE AMINOTRANSFERASE"/>
    <property type="match status" value="1"/>
</dbReference>
<evidence type="ECO:0000256" key="9">
    <source>
        <dbReference type="ARBA" id="ARBA00023299"/>
    </source>
</evidence>
<comment type="subcellular location">
    <subcellularLocation>
        <location evidence="12">Cytoplasm</location>
    </subcellularLocation>
</comment>
<comment type="catalytic activity">
    <reaction evidence="11 12 13">
        <text>O-phospho-L-serine + 2-oxoglutarate = 3-phosphooxypyruvate + L-glutamate</text>
        <dbReference type="Rhea" id="RHEA:14329"/>
        <dbReference type="ChEBI" id="CHEBI:16810"/>
        <dbReference type="ChEBI" id="CHEBI:18110"/>
        <dbReference type="ChEBI" id="CHEBI:29985"/>
        <dbReference type="ChEBI" id="CHEBI:57524"/>
        <dbReference type="EC" id="2.6.1.52"/>
    </reaction>
</comment>
<comment type="catalytic activity">
    <reaction evidence="10 12">
        <text>4-(phosphooxy)-L-threonine + 2-oxoglutarate = (R)-3-hydroxy-2-oxo-4-phosphooxybutanoate + L-glutamate</text>
        <dbReference type="Rhea" id="RHEA:16573"/>
        <dbReference type="ChEBI" id="CHEBI:16810"/>
        <dbReference type="ChEBI" id="CHEBI:29985"/>
        <dbReference type="ChEBI" id="CHEBI:58452"/>
        <dbReference type="ChEBI" id="CHEBI:58538"/>
        <dbReference type="EC" id="2.6.1.52"/>
    </reaction>
</comment>
<dbReference type="AlphaFoldDB" id="A0A8A4TN76"/>
<keyword evidence="9 12" id="KW-0718">Serine biosynthesis</keyword>
<evidence type="ECO:0000256" key="3">
    <source>
        <dbReference type="ARBA" id="ARBA00006904"/>
    </source>
</evidence>
<feature type="binding site" evidence="12">
    <location>
        <position position="102"/>
    </location>
    <ligand>
        <name>pyridoxal 5'-phosphate</name>
        <dbReference type="ChEBI" id="CHEBI:597326"/>
    </ligand>
</feature>
<dbReference type="PIRSF" id="PIRSF000525">
    <property type="entry name" value="SerC"/>
    <property type="match status" value="1"/>
</dbReference>
<name>A0A8A4TN76_SULCO</name>
<evidence type="ECO:0000256" key="6">
    <source>
        <dbReference type="ARBA" id="ARBA00022679"/>
    </source>
</evidence>
<dbReference type="Pfam" id="PF00266">
    <property type="entry name" value="Aminotran_5"/>
    <property type="match status" value="1"/>
</dbReference>
<evidence type="ECO:0000256" key="7">
    <source>
        <dbReference type="ARBA" id="ARBA00022898"/>
    </source>
</evidence>
<evidence type="ECO:0000256" key="1">
    <source>
        <dbReference type="ARBA" id="ARBA00004915"/>
    </source>
</evidence>
<evidence type="ECO:0000313" key="16">
    <source>
        <dbReference type="Proteomes" id="UP000663929"/>
    </source>
</evidence>
<dbReference type="HAMAP" id="MF_00160">
    <property type="entry name" value="SerC_aminotrans_5"/>
    <property type="match status" value="1"/>
</dbReference>
<dbReference type="InterPro" id="IPR020578">
    <property type="entry name" value="Aminotrans_V_PyrdxlP_BS"/>
</dbReference>
<organism evidence="15 16">
    <name type="scientific">Sulfidibacter corallicola</name>
    <dbReference type="NCBI Taxonomy" id="2818388"/>
    <lineage>
        <taxon>Bacteria</taxon>
        <taxon>Pseudomonadati</taxon>
        <taxon>Acidobacteriota</taxon>
        <taxon>Holophagae</taxon>
        <taxon>Acanthopleuribacterales</taxon>
        <taxon>Acanthopleuribacteraceae</taxon>
        <taxon>Sulfidibacter</taxon>
    </lineage>
</organism>
<proteinExistence type="inferred from homology"/>
<keyword evidence="5 12" id="KW-0028">Amino-acid biosynthesis</keyword>
<dbReference type="UniPathway" id="UPA00135">
    <property type="reaction ID" value="UER00197"/>
</dbReference>
<sequence>MTRVFNFSAGPSTLPEEVLHLAAEEMMDHRGSGMSVMEMSHRSKMFTDILEATERRLRDLMSIPSHYRVLFLQGGAFTQFAMVPLNLFRKSHRAGFLHTGSWSKKAIAEARKYGETQILASSEDTGFTTLPPCEPSRVDPDLDYVHITTNNTIFGTCYDPKLAPPPRFEAIPLVADMSSNILAQRYRVEDFGLIYAGAQKNAGMAGMTIVIIREDLIGHAGPKVPAMLDYQTHAKANSCHNTPPCYAIYIAGLVFDWVLRQGGIEAMEARNRHKAALLYDFLDGSDLFRATVAPPARSLMNIPFLLPGDDLDQAFLAEAESQGLVNLKGHRSVGGMRASLYNAMPMAGVEKLVEVMADFERRHG</sequence>
<dbReference type="NCBIfam" id="TIGR01364">
    <property type="entry name" value="serC_1"/>
    <property type="match status" value="1"/>
</dbReference>
<dbReference type="InterPro" id="IPR015424">
    <property type="entry name" value="PyrdxlP-dep_Trfase"/>
</dbReference>
<dbReference type="PROSITE" id="PS00595">
    <property type="entry name" value="AA_TRANSFER_CLASS_5"/>
    <property type="match status" value="1"/>
</dbReference>
<evidence type="ECO:0000256" key="4">
    <source>
        <dbReference type="ARBA" id="ARBA00022576"/>
    </source>
</evidence>
<dbReference type="InterPro" id="IPR015422">
    <property type="entry name" value="PyrdxlP-dep_Trfase_small"/>
</dbReference>
<dbReference type="UniPathway" id="UPA00244">
    <property type="reaction ID" value="UER00311"/>
</dbReference>
<dbReference type="GO" id="GO:0005737">
    <property type="term" value="C:cytoplasm"/>
    <property type="evidence" value="ECO:0007669"/>
    <property type="project" value="UniProtKB-SubCell"/>
</dbReference>
<feature type="modified residue" description="N6-(pyridoxal phosphate)lysine" evidence="12">
    <location>
        <position position="200"/>
    </location>
</feature>
<comment type="caution">
    <text evidence="12">Lacks conserved residue(s) required for the propagation of feature annotation.</text>
</comment>
<evidence type="ECO:0000256" key="2">
    <source>
        <dbReference type="ARBA" id="ARBA00005099"/>
    </source>
</evidence>
<dbReference type="GO" id="GO:0008615">
    <property type="term" value="P:pyridoxine biosynthetic process"/>
    <property type="evidence" value="ECO:0007669"/>
    <property type="project" value="UniProtKB-UniRule"/>
</dbReference>
<feature type="binding site" evidence="12">
    <location>
        <position position="152"/>
    </location>
    <ligand>
        <name>pyridoxal 5'-phosphate</name>
        <dbReference type="ChEBI" id="CHEBI:597326"/>
    </ligand>
</feature>
<comment type="subunit">
    <text evidence="12">Homodimer.</text>
</comment>
<comment type="pathway">
    <text evidence="2 12 13">Amino-acid biosynthesis; L-serine biosynthesis; L-serine from 3-phospho-D-glycerate: step 2/3.</text>
</comment>
<evidence type="ECO:0000256" key="13">
    <source>
        <dbReference type="RuleBase" id="RU004505"/>
    </source>
</evidence>
<dbReference type="NCBIfam" id="NF003764">
    <property type="entry name" value="PRK05355.1"/>
    <property type="match status" value="1"/>
</dbReference>
<dbReference type="InterPro" id="IPR022278">
    <property type="entry name" value="Pser_aminoTfrase"/>
</dbReference>
<dbReference type="InterPro" id="IPR000192">
    <property type="entry name" value="Aminotrans_V_dom"/>
</dbReference>
<dbReference type="Gene3D" id="3.90.1150.10">
    <property type="entry name" value="Aspartate Aminotransferase, domain 1"/>
    <property type="match status" value="1"/>
</dbReference>
<comment type="cofactor">
    <cofactor evidence="12">
        <name>pyridoxal 5'-phosphate</name>
        <dbReference type="ChEBI" id="CHEBI:597326"/>
    </cofactor>
    <text evidence="12">Binds 1 pyridoxal phosphate per subunit.</text>
</comment>
<dbReference type="EMBL" id="CP071793">
    <property type="protein sequence ID" value="QTD51003.1"/>
    <property type="molecule type" value="Genomic_DNA"/>
</dbReference>
<accession>A0A8A4TN76</accession>
<protein>
    <recommendedName>
        <fullName evidence="12">Phosphoserine aminotransferase</fullName>
        <ecNumber evidence="12">2.6.1.52</ecNumber>
    </recommendedName>
    <alternativeName>
        <fullName evidence="12">Phosphohydroxythreonine aminotransferase</fullName>
        <shortName evidence="12">PSAT</shortName>
    </alternativeName>
</protein>
<dbReference type="KEGG" id="scor:J3U87_00910"/>
<evidence type="ECO:0000256" key="5">
    <source>
        <dbReference type="ARBA" id="ARBA00022605"/>
    </source>
</evidence>
<dbReference type="FunFam" id="3.90.1150.10:FF:000006">
    <property type="entry name" value="Phosphoserine aminotransferase"/>
    <property type="match status" value="1"/>
</dbReference>
<gene>
    <name evidence="12 15" type="primary">serC</name>
    <name evidence="15" type="ORF">J3U87_00910</name>
</gene>
<dbReference type="Proteomes" id="UP000663929">
    <property type="component" value="Chromosome"/>
</dbReference>
<dbReference type="FunFam" id="3.40.640.10:FF:000010">
    <property type="entry name" value="Phosphoserine aminotransferase"/>
    <property type="match status" value="1"/>
</dbReference>